<protein>
    <submittedName>
        <fullName evidence="1">Uncharacterized protein</fullName>
    </submittedName>
</protein>
<keyword evidence="2" id="KW-1185">Reference proteome</keyword>
<reference evidence="1 2" key="1">
    <citation type="journal article" date="2019" name="Commun. Biol.">
        <title>The bagworm genome reveals a unique fibroin gene that provides high tensile strength.</title>
        <authorList>
            <person name="Kono N."/>
            <person name="Nakamura H."/>
            <person name="Ohtoshi R."/>
            <person name="Tomita M."/>
            <person name="Numata K."/>
            <person name="Arakawa K."/>
        </authorList>
    </citation>
    <scope>NUCLEOTIDE SEQUENCE [LARGE SCALE GENOMIC DNA]</scope>
</reference>
<dbReference type="OrthoDB" id="10022108at2759"/>
<sequence>MRLPIVIIREFLKINTDEDNVTSLRNQNRHIAESLDWDEVRARVCYQRRARNDLKCNPVYEVSAELYYPLTKEGYVYMELQRRPV</sequence>
<dbReference type="Proteomes" id="UP000299102">
    <property type="component" value="Unassembled WGS sequence"/>
</dbReference>
<comment type="caution">
    <text evidence="1">The sequence shown here is derived from an EMBL/GenBank/DDBJ whole genome shotgun (WGS) entry which is preliminary data.</text>
</comment>
<name>A0A4C1UUR3_EUMVA</name>
<evidence type="ECO:0000313" key="2">
    <source>
        <dbReference type="Proteomes" id="UP000299102"/>
    </source>
</evidence>
<gene>
    <name evidence="1" type="ORF">EVAR_94529_1</name>
</gene>
<accession>A0A4C1UUR3</accession>
<organism evidence="1 2">
    <name type="scientific">Eumeta variegata</name>
    <name type="common">Bagworm moth</name>
    <name type="synonym">Eumeta japonica</name>
    <dbReference type="NCBI Taxonomy" id="151549"/>
    <lineage>
        <taxon>Eukaryota</taxon>
        <taxon>Metazoa</taxon>
        <taxon>Ecdysozoa</taxon>
        <taxon>Arthropoda</taxon>
        <taxon>Hexapoda</taxon>
        <taxon>Insecta</taxon>
        <taxon>Pterygota</taxon>
        <taxon>Neoptera</taxon>
        <taxon>Endopterygota</taxon>
        <taxon>Lepidoptera</taxon>
        <taxon>Glossata</taxon>
        <taxon>Ditrysia</taxon>
        <taxon>Tineoidea</taxon>
        <taxon>Psychidae</taxon>
        <taxon>Oiketicinae</taxon>
        <taxon>Eumeta</taxon>
    </lineage>
</organism>
<evidence type="ECO:0000313" key="1">
    <source>
        <dbReference type="EMBL" id="GBP30221.1"/>
    </source>
</evidence>
<proteinExistence type="predicted"/>
<dbReference type="AlphaFoldDB" id="A0A4C1UUR3"/>
<dbReference type="EMBL" id="BGZK01000230">
    <property type="protein sequence ID" value="GBP30221.1"/>
    <property type="molecule type" value="Genomic_DNA"/>
</dbReference>